<protein>
    <submittedName>
        <fullName evidence="2">Uncharacterized protein</fullName>
    </submittedName>
</protein>
<evidence type="ECO:0000313" key="3">
    <source>
        <dbReference type="Proteomes" id="UP001199319"/>
    </source>
</evidence>
<proteinExistence type="predicted"/>
<dbReference type="EMBL" id="JAJEPW010000060">
    <property type="protein sequence ID" value="MCC2130645.1"/>
    <property type="molecule type" value="Genomic_DNA"/>
</dbReference>
<comment type="caution">
    <text evidence="2">The sequence shown here is derived from an EMBL/GenBank/DDBJ whole genome shotgun (WGS) entry which is preliminary data.</text>
</comment>
<organism evidence="2 3">
    <name type="scientific">Brotocaccenecus cirricatena</name>
    <dbReference type="NCBI Taxonomy" id="3064195"/>
    <lineage>
        <taxon>Bacteria</taxon>
        <taxon>Bacillati</taxon>
        <taxon>Bacillota</taxon>
        <taxon>Clostridia</taxon>
        <taxon>Eubacteriales</taxon>
        <taxon>Oscillospiraceae</taxon>
        <taxon>Brotocaccenecus</taxon>
    </lineage>
</organism>
<name>A0AAE3AHZ1_9FIRM</name>
<dbReference type="Proteomes" id="UP001199319">
    <property type="component" value="Unassembled WGS sequence"/>
</dbReference>
<feature type="chain" id="PRO_5042109770" evidence="1">
    <location>
        <begin position="28"/>
        <end position="102"/>
    </location>
</feature>
<sequence length="102" mass="11239">MKKCSKTLLGLALAAAMSLSLIVPASAVYCPHDYYASTAVWYTDDGPRLQTRHWQMTIRCHNCGYADAEKEHTFPVRLELPEGCSVLVCRNLRVIGSAPVAV</sequence>
<evidence type="ECO:0000313" key="2">
    <source>
        <dbReference type="EMBL" id="MCC2130645.1"/>
    </source>
</evidence>
<dbReference type="AlphaFoldDB" id="A0AAE3AHZ1"/>
<evidence type="ECO:0000256" key="1">
    <source>
        <dbReference type="SAM" id="SignalP"/>
    </source>
</evidence>
<gene>
    <name evidence="2" type="ORF">LKD37_14185</name>
</gene>
<dbReference type="RefSeq" id="WP_302929802.1">
    <property type="nucleotide sequence ID" value="NZ_JAJEPW010000060.1"/>
</dbReference>
<reference evidence="2" key="1">
    <citation type="submission" date="2021-10" db="EMBL/GenBank/DDBJ databases">
        <title>Anaerobic single-cell dispensing facilitates the cultivation of human gut bacteria.</title>
        <authorList>
            <person name="Afrizal A."/>
        </authorList>
    </citation>
    <scope>NUCLEOTIDE SEQUENCE</scope>
    <source>
        <strain evidence="2">CLA-AA-H272</strain>
    </source>
</reference>
<keyword evidence="1" id="KW-0732">Signal</keyword>
<keyword evidence="3" id="KW-1185">Reference proteome</keyword>
<feature type="signal peptide" evidence="1">
    <location>
        <begin position="1"/>
        <end position="27"/>
    </location>
</feature>
<accession>A0AAE3AHZ1</accession>